<name>A0A562V1U1_9ACTN</name>
<dbReference type="Proteomes" id="UP000321617">
    <property type="component" value="Unassembled WGS sequence"/>
</dbReference>
<evidence type="ECO:0000256" key="1">
    <source>
        <dbReference type="SAM" id="Phobius"/>
    </source>
</evidence>
<keyword evidence="1" id="KW-0812">Transmembrane</keyword>
<evidence type="ECO:0000313" key="3">
    <source>
        <dbReference type="Proteomes" id="UP000321617"/>
    </source>
</evidence>
<keyword evidence="3" id="KW-1185">Reference proteome</keyword>
<keyword evidence="1" id="KW-1133">Transmembrane helix</keyword>
<dbReference type="AlphaFoldDB" id="A0A562V1U1"/>
<accession>A0A562V1U1</accession>
<evidence type="ECO:0000313" key="2">
    <source>
        <dbReference type="EMBL" id="TWJ11844.1"/>
    </source>
</evidence>
<reference evidence="2 3" key="1">
    <citation type="journal article" date="2013" name="Stand. Genomic Sci.">
        <title>Genomic Encyclopedia of Type Strains, Phase I: The one thousand microbial genomes (KMG-I) project.</title>
        <authorList>
            <person name="Kyrpides N.C."/>
            <person name="Woyke T."/>
            <person name="Eisen J.A."/>
            <person name="Garrity G."/>
            <person name="Lilburn T.G."/>
            <person name="Beck B.J."/>
            <person name="Whitman W.B."/>
            <person name="Hugenholtz P."/>
            <person name="Klenk H.P."/>
        </authorList>
    </citation>
    <scope>NUCLEOTIDE SEQUENCE [LARGE SCALE GENOMIC DNA]</scope>
    <source>
        <strain evidence="2 3">DSM 45044</strain>
    </source>
</reference>
<gene>
    <name evidence="2" type="ORF">LX16_2581</name>
</gene>
<feature type="transmembrane region" description="Helical" evidence="1">
    <location>
        <begin position="22"/>
        <end position="44"/>
    </location>
</feature>
<organism evidence="2 3">
    <name type="scientific">Stackebrandtia albiflava</name>
    <dbReference type="NCBI Taxonomy" id="406432"/>
    <lineage>
        <taxon>Bacteria</taxon>
        <taxon>Bacillati</taxon>
        <taxon>Actinomycetota</taxon>
        <taxon>Actinomycetes</taxon>
        <taxon>Glycomycetales</taxon>
        <taxon>Glycomycetaceae</taxon>
        <taxon>Stackebrandtia</taxon>
    </lineage>
</organism>
<dbReference type="EMBL" id="VLLL01000006">
    <property type="protein sequence ID" value="TWJ11844.1"/>
    <property type="molecule type" value="Genomic_DNA"/>
</dbReference>
<dbReference type="RefSeq" id="WP_211354486.1">
    <property type="nucleotide sequence ID" value="NZ_BAABIJ010000002.1"/>
</dbReference>
<comment type="caution">
    <text evidence="2">The sequence shown here is derived from an EMBL/GenBank/DDBJ whole genome shotgun (WGS) entry which is preliminary data.</text>
</comment>
<keyword evidence="1" id="KW-0472">Membrane</keyword>
<protein>
    <submittedName>
        <fullName evidence="2">Uncharacterized protein</fullName>
    </submittedName>
</protein>
<sequence>MSPSTSDGPVAESTREHHLQHVLGACFGALALGMVVATVLGIWLQSPGGPVVIPDPDKLVRGGCAVPLSEDQPTDYIGIACDDPDATILVLDLVGPVEAPGRPGCPFGTDQIIPVYEPPMLETPEPSESGEEPEEPVVDELICARNLYPPHPGDPGAGGGLLVAGDCAAVVEDLVVETPCDGSGEYAAEMEVLAIVGDADDCPDGTETGQEPTGDVYPMWPDLLPEEPGQEFICTRVHEVPAVD</sequence>
<proteinExistence type="predicted"/>